<feature type="domain" description="EGF-like" evidence="4">
    <location>
        <begin position="193"/>
        <end position="231"/>
    </location>
</feature>
<dbReference type="Proteomes" id="UP000324629">
    <property type="component" value="Unassembled WGS sequence"/>
</dbReference>
<evidence type="ECO:0000259" key="3">
    <source>
        <dbReference type="PROSITE" id="PS50025"/>
    </source>
</evidence>
<evidence type="ECO:0000313" key="6">
    <source>
        <dbReference type="Proteomes" id="UP000324629"/>
    </source>
</evidence>
<dbReference type="AlphaFoldDB" id="A0A5J4NLA9"/>
<organism evidence="5 6">
    <name type="scientific">Paragonimus westermani</name>
    <dbReference type="NCBI Taxonomy" id="34504"/>
    <lineage>
        <taxon>Eukaryota</taxon>
        <taxon>Metazoa</taxon>
        <taxon>Spiralia</taxon>
        <taxon>Lophotrochozoa</taxon>
        <taxon>Platyhelminthes</taxon>
        <taxon>Trematoda</taxon>
        <taxon>Digenea</taxon>
        <taxon>Plagiorchiida</taxon>
        <taxon>Troglotremata</taxon>
        <taxon>Troglotrematidae</taxon>
        <taxon>Paragonimus</taxon>
    </lineage>
</organism>
<reference evidence="5 6" key="1">
    <citation type="journal article" date="2019" name="Gigascience">
        <title>Whole-genome sequence of the oriental lung fluke Paragonimus westermani.</title>
        <authorList>
            <person name="Oey H."/>
            <person name="Zakrzewski M."/>
            <person name="Narain K."/>
            <person name="Devi K.R."/>
            <person name="Agatsuma T."/>
            <person name="Nawaratna S."/>
            <person name="Gobert G.N."/>
            <person name="Jones M.K."/>
            <person name="Ragan M.A."/>
            <person name="McManus D.P."/>
            <person name="Krause L."/>
        </authorList>
    </citation>
    <scope>NUCLEOTIDE SEQUENCE [LARGE SCALE GENOMIC DNA]</scope>
    <source>
        <strain evidence="5 6">IND2009</strain>
    </source>
</reference>
<dbReference type="SMART" id="SM00181">
    <property type="entry name" value="EGF"/>
    <property type="match status" value="1"/>
</dbReference>
<feature type="disulfide bond" evidence="2">
    <location>
        <begin position="221"/>
        <end position="230"/>
    </location>
</feature>
<dbReference type="GO" id="GO:0005509">
    <property type="term" value="F:calcium ion binding"/>
    <property type="evidence" value="ECO:0007669"/>
    <property type="project" value="InterPro"/>
</dbReference>
<dbReference type="GO" id="GO:0016020">
    <property type="term" value="C:membrane"/>
    <property type="evidence" value="ECO:0007669"/>
    <property type="project" value="UniProtKB-SubCell"/>
</dbReference>
<dbReference type="SUPFAM" id="SSF49899">
    <property type="entry name" value="Concanavalin A-like lectins/glucanases"/>
    <property type="match status" value="1"/>
</dbReference>
<dbReference type="EMBL" id="QNGE01002052">
    <property type="protein sequence ID" value="KAA3676312.1"/>
    <property type="molecule type" value="Genomic_DNA"/>
</dbReference>
<dbReference type="Gene3D" id="2.60.120.200">
    <property type="match status" value="1"/>
</dbReference>
<evidence type="ECO:0000259" key="4">
    <source>
        <dbReference type="PROSITE" id="PS50026"/>
    </source>
</evidence>
<keyword evidence="2" id="KW-0245">EGF-like domain</keyword>
<name>A0A5J4NLA9_9TREM</name>
<protein>
    <submittedName>
        <fullName evidence="5">Uncharacterized protein</fullName>
    </submittedName>
</protein>
<gene>
    <name evidence="5" type="ORF">DEA37_0009641</name>
</gene>
<comment type="caution">
    <text evidence="5">The sequence shown here is derived from an EMBL/GenBank/DDBJ whole genome shotgun (WGS) entry which is preliminary data.</text>
</comment>
<dbReference type="PROSITE" id="PS50026">
    <property type="entry name" value="EGF_3"/>
    <property type="match status" value="1"/>
</dbReference>
<dbReference type="InterPro" id="IPR001791">
    <property type="entry name" value="Laminin_G"/>
</dbReference>
<evidence type="ECO:0000313" key="5">
    <source>
        <dbReference type="EMBL" id="KAA3676312.1"/>
    </source>
</evidence>
<dbReference type="PANTHER" id="PTHR15036:SF85">
    <property type="entry name" value="SP2353, ISOFORM A"/>
    <property type="match status" value="1"/>
</dbReference>
<feature type="domain" description="Laminin G" evidence="3">
    <location>
        <begin position="7"/>
        <end position="197"/>
    </location>
</feature>
<dbReference type="SUPFAM" id="SSF57196">
    <property type="entry name" value="EGF/Laminin"/>
    <property type="match status" value="1"/>
</dbReference>
<keyword evidence="6" id="KW-1185">Reference proteome</keyword>
<accession>A0A5J4NLA9</accession>
<dbReference type="InterPro" id="IPR050372">
    <property type="entry name" value="Neurexin-related_CASP"/>
</dbReference>
<proteinExistence type="predicted"/>
<dbReference type="SMART" id="SM00282">
    <property type="entry name" value="LamG"/>
    <property type="match status" value="1"/>
</dbReference>
<dbReference type="SMART" id="SM00179">
    <property type="entry name" value="EGF_CA"/>
    <property type="match status" value="1"/>
</dbReference>
<dbReference type="PROSITE" id="PS50025">
    <property type="entry name" value="LAM_G_DOMAIN"/>
    <property type="match status" value="1"/>
</dbReference>
<dbReference type="InterPro" id="IPR001881">
    <property type="entry name" value="EGF-like_Ca-bd_dom"/>
</dbReference>
<dbReference type="PROSITE" id="PS00022">
    <property type="entry name" value="EGF_1"/>
    <property type="match status" value="1"/>
</dbReference>
<dbReference type="Pfam" id="PF00054">
    <property type="entry name" value="Laminin_G_1"/>
    <property type="match status" value="1"/>
</dbReference>
<dbReference type="CDD" id="cd00054">
    <property type="entry name" value="EGF_CA"/>
    <property type="match status" value="1"/>
</dbReference>
<dbReference type="PROSITE" id="PS01186">
    <property type="entry name" value="EGF_2"/>
    <property type="match status" value="1"/>
</dbReference>
<comment type="caution">
    <text evidence="2">Lacks conserved residue(s) required for the propagation of feature annotation.</text>
</comment>
<dbReference type="Gene3D" id="2.10.25.10">
    <property type="entry name" value="Laminin"/>
    <property type="match status" value="1"/>
</dbReference>
<dbReference type="InterPro" id="IPR013320">
    <property type="entry name" value="ConA-like_dom_sf"/>
</dbReference>
<evidence type="ECO:0000256" key="1">
    <source>
        <dbReference type="ARBA" id="ARBA00023157"/>
    </source>
</evidence>
<keyword evidence="1 2" id="KW-1015">Disulfide bond</keyword>
<dbReference type="CDD" id="cd00110">
    <property type="entry name" value="LamG"/>
    <property type="match status" value="1"/>
</dbReference>
<feature type="non-terminal residue" evidence="5">
    <location>
        <position position="376"/>
    </location>
</feature>
<dbReference type="InterPro" id="IPR000742">
    <property type="entry name" value="EGF"/>
</dbReference>
<dbReference type="PANTHER" id="PTHR15036">
    <property type="entry name" value="PIKACHURIN-LIKE PROTEIN"/>
    <property type="match status" value="1"/>
</dbReference>
<sequence length="376" mass="42527">MIDQPVYLPQYNGLRSYTEYKGLQHTSRSETTLEITFKPVFPDGLILYQGFRENRRGDFLAILIRAAQVEVLFDLGSGTAHLKSPAKISLNTWHTAKFLLLGRQGFLQVDKTEHVQTTFAQGPLVQLTLSQPLFLGYHPNLDQTSAHLTEHLEHSGIYEVTGFKGCIQKLRINDRLVDLIKDAIRGSNVENCLSHPCAQPDATCSNRAECWPDYEEFHCACPLGYTGNHCQDGECIVNNLGLNILVDLTIRTSLNTPHFDIYLDLRLSSPICDSIQQPNVEFTRKQASEGRLFKPRDCLILSVVTTKSITEGNYLIMKINEMGLMDLVLDYVDDLIGSESDFQLITKSSPQDTWGEPRITVQTKLHANMWHKIMLK</sequence>
<evidence type="ECO:0000256" key="2">
    <source>
        <dbReference type="PROSITE-ProRule" id="PRU00076"/>
    </source>
</evidence>
<dbReference type="Pfam" id="PF00008">
    <property type="entry name" value="EGF"/>
    <property type="match status" value="1"/>
</dbReference>